<feature type="domain" description="NAA35-like TPR repeats" evidence="5">
    <location>
        <begin position="346"/>
        <end position="450"/>
    </location>
</feature>
<evidence type="ECO:0000256" key="3">
    <source>
        <dbReference type="ARBA" id="ARBA00022490"/>
    </source>
</evidence>
<evidence type="ECO:0000313" key="6">
    <source>
        <dbReference type="EMBL" id="KAL0947710.1"/>
    </source>
</evidence>
<sequence>MTPEGHDVLKFDPAAPLLPEELCWIMDRSLAYEMQWHAGNSLSHTVYTLCYVHHLSAIDPDSMRFSRVDPSRPIELITILLRAYVLGLLKCCDLSWRELNNLAVREIEDWQSDKCEVSLQEGVPLPYVLLQLEKASTWINNAVYIPAQWRQALLERLLLRKATLHLLSSDLSKDPSKFHSLLASARARLAVLRSNPAPEPQEGSPAHSAFDPYVTRRLAAYVPVCVVEVPGWEEVGKRVEGFLDGWGRAVTLAGTPCLRAWEIAGDLGRYRPPPLAAYLRSSIQNTFYNGVFVLNDHPPSWLVNRFFVESLGVRYDALRARLALQCTPAGGARPPPWQDMERLILKLLVPHIRANWANLPRHRRTLAKSLVGWHKLYDILREIASCHRDATIDEELVDALPTAALVWRLGVIREIVLSGFQLELYAPDERPFAYWYVAHVAERHLECIERLTRVVPDDSEVAEEMRFQVQMLTGVQLMCTSLFTVRPHPFWLLLVCHLSFTSTYSLQILQPSTPLITSQTEANFTRRYKWAFRPEYGSVAHPRLAEYLGACAEAKKDEKISPAACVEQARTIFEQVLSSGASARGFAGEWGEERGLFVQSLLTACTSLQNPRLPTTVEECAVFDARWLVWDPTVHIWFPAFGHNARNDGVDEQRTQ</sequence>
<dbReference type="InterPro" id="IPR057983">
    <property type="entry name" value="NAA35-like_N"/>
</dbReference>
<evidence type="ECO:0000313" key="7">
    <source>
        <dbReference type="Proteomes" id="UP001556367"/>
    </source>
</evidence>
<proteinExistence type="inferred from homology"/>
<dbReference type="InterPro" id="IPR057982">
    <property type="entry name" value="TPR_NAA35"/>
</dbReference>
<evidence type="ECO:0000256" key="1">
    <source>
        <dbReference type="ARBA" id="ARBA00004496"/>
    </source>
</evidence>
<accession>A0ABR3IWN2</accession>
<dbReference type="PANTHER" id="PTHR21373">
    <property type="entry name" value="GLUCOSE REPRESSIBLE PROTEIN MAK10"/>
    <property type="match status" value="1"/>
</dbReference>
<keyword evidence="3" id="KW-0963">Cytoplasm</keyword>
<evidence type="ECO:0000256" key="2">
    <source>
        <dbReference type="ARBA" id="ARBA00006289"/>
    </source>
</evidence>
<gene>
    <name evidence="6" type="ORF">HGRIS_013796</name>
</gene>
<keyword evidence="7" id="KW-1185">Reference proteome</keyword>
<comment type="similarity">
    <text evidence="2">Belongs to the MAK10 family.</text>
</comment>
<comment type="subcellular location">
    <subcellularLocation>
        <location evidence="1">Cytoplasm</location>
    </subcellularLocation>
</comment>
<dbReference type="PANTHER" id="PTHR21373:SF0">
    <property type="entry name" value="N-ALPHA-ACETYLTRANSFERASE 35, NATC AUXILIARY SUBUNIT"/>
    <property type="match status" value="1"/>
</dbReference>
<evidence type="ECO:0000259" key="5">
    <source>
        <dbReference type="Pfam" id="PF25789"/>
    </source>
</evidence>
<dbReference type="EMBL" id="JASNQZ010000015">
    <property type="protein sequence ID" value="KAL0947710.1"/>
    <property type="molecule type" value="Genomic_DNA"/>
</dbReference>
<organism evidence="6 7">
    <name type="scientific">Hohenbuehelia grisea</name>
    <dbReference type="NCBI Taxonomy" id="104357"/>
    <lineage>
        <taxon>Eukaryota</taxon>
        <taxon>Fungi</taxon>
        <taxon>Dikarya</taxon>
        <taxon>Basidiomycota</taxon>
        <taxon>Agaricomycotina</taxon>
        <taxon>Agaricomycetes</taxon>
        <taxon>Agaricomycetidae</taxon>
        <taxon>Agaricales</taxon>
        <taxon>Pleurotineae</taxon>
        <taxon>Pleurotaceae</taxon>
        <taxon>Hohenbuehelia</taxon>
    </lineage>
</organism>
<dbReference type="Proteomes" id="UP001556367">
    <property type="component" value="Unassembled WGS sequence"/>
</dbReference>
<reference evidence="7" key="1">
    <citation type="submission" date="2024-06" db="EMBL/GenBank/DDBJ databases">
        <title>Multi-omics analyses provide insights into the biosynthesis of the anticancer antibiotic pleurotin in Hohenbuehelia grisea.</title>
        <authorList>
            <person name="Weaver J.A."/>
            <person name="Alberti F."/>
        </authorList>
    </citation>
    <scope>NUCLEOTIDE SEQUENCE [LARGE SCALE GENOMIC DNA]</scope>
    <source>
        <strain evidence="7">T-177</strain>
    </source>
</reference>
<dbReference type="InterPro" id="IPR007244">
    <property type="entry name" value="Naa35_N"/>
</dbReference>
<comment type="caution">
    <text evidence="6">The sequence shown here is derived from an EMBL/GenBank/DDBJ whole genome shotgun (WGS) entry which is preliminary data.</text>
</comment>
<dbReference type="Pfam" id="PF25789">
    <property type="entry name" value="TPR_NAA35"/>
    <property type="match status" value="1"/>
</dbReference>
<evidence type="ECO:0000259" key="4">
    <source>
        <dbReference type="Pfam" id="PF04112"/>
    </source>
</evidence>
<name>A0ABR3IWN2_9AGAR</name>
<feature type="domain" description="NAA35-like N-terminal" evidence="4">
    <location>
        <begin position="9"/>
        <end position="125"/>
    </location>
</feature>
<protein>
    <submittedName>
        <fullName evidence="6">Uncharacterized protein</fullName>
    </submittedName>
</protein>
<dbReference type="Pfam" id="PF04112">
    <property type="entry name" value="Mak10"/>
    <property type="match status" value="1"/>
</dbReference>